<dbReference type="Pfam" id="PF00059">
    <property type="entry name" value="Lectin_C"/>
    <property type="match status" value="1"/>
</dbReference>
<feature type="domain" description="C-type lectin" evidence="4">
    <location>
        <begin position="109"/>
        <end position="222"/>
    </location>
</feature>
<keyword evidence="2" id="KW-0430">Lectin</keyword>
<dbReference type="OrthoDB" id="538816at2759"/>
<dbReference type="PANTHER" id="PTHR46746:SF3">
    <property type="entry name" value="C-TYPE LECTIN DOMAIN-CONTAINING PROTEIN-RELATED"/>
    <property type="match status" value="1"/>
</dbReference>
<dbReference type="GO" id="GO:0030246">
    <property type="term" value="F:carbohydrate binding"/>
    <property type="evidence" value="ECO:0007669"/>
    <property type="project" value="UniProtKB-KW"/>
</dbReference>
<dbReference type="InterPro" id="IPR016186">
    <property type="entry name" value="C-type_lectin-like/link_sf"/>
</dbReference>
<keyword evidence="3" id="KW-0472">Membrane</keyword>
<dbReference type="InterPro" id="IPR033992">
    <property type="entry name" value="NKR-like_CTLD"/>
</dbReference>
<dbReference type="InterPro" id="IPR016187">
    <property type="entry name" value="CTDL_fold"/>
</dbReference>
<dbReference type="SUPFAM" id="SSF56436">
    <property type="entry name" value="C-type lectin-like"/>
    <property type="match status" value="1"/>
</dbReference>
<sequence length="223" mass="25404">MSGDIVYADLQTVRTSPLKRSSPVPRPDSRHHGILLKIGCTMIIVLLAIIIILSIFVIQYKCARHTEVDNESKEAYCDGKNKSGTITSIVSSNSSTAHKPCPNKDWKLHGGKCYWFATSKKSWVESGKDCAMKNSQLMVIRDFTDMSFLWLYLNRSGYYWIGLSIIPTTDKPWTWVDNSSFDPHLFSIKESTPQTRSMKCAQVSRTNVIGKRCEDREQWICQL</sequence>
<dbReference type="KEGG" id="pdic:114512644"/>
<dbReference type="PROSITE" id="PS50041">
    <property type="entry name" value="C_TYPE_LECTIN_2"/>
    <property type="match status" value="1"/>
</dbReference>
<dbReference type="GO" id="GO:0005886">
    <property type="term" value="C:plasma membrane"/>
    <property type="evidence" value="ECO:0007669"/>
    <property type="project" value="TreeGrafter"/>
</dbReference>
<dbReference type="CDD" id="cd03593">
    <property type="entry name" value="CLECT_NK_receptors_like"/>
    <property type="match status" value="1"/>
</dbReference>
<protein>
    <submittedName>
        <fullName evidence="6">Killer cell lectin-like receptor subfamily F member 1 isoform X1</fullName>
    </submittedName>
</protein>
<evidence type="ECO:0000256" key="1">
    <source>
        <dbReference type="ARBA" id="ARBA00004167"/>
    </source>
</evidence>
<dbReference type="Gene3D" id="3.10.100.10">
    <property type="entry name" value="Mannose-Binding Protein A, subunit A"/>
    <property type="match status" value="1"/>
</dbReference>
<dbReference type="SMART" id="SM00034">
    <property type="entry name" value="CLECT"/>
    <property type="match status" value="1"/>
</dbReference>
<organism evidence="5 6">
    <name type="scientific">Phyllostomus discolor</name>
    <name type="common">pale spear-nosed bat</name>
    <dbReference type="NCBI Taxonomy" id="89673"/>
    <lineage>
        <taxon>Eukaryota</taxon>
        <taxon>Metazoa</taxon>
        <taxon>Chordata</taxon>
        <taxon>Craniata</taxon>
        <taxon>Vertebrata</taxon>
        <taxon>Euteleostomi</taxon>
        <taxon>Mammalia</taxon>
        <taxon>Eutheria</taxon>
        <taxon>Laurasiatheria</taxon>
        <taxon>Chiroptera</taxon>
        <taxon>Yangochiroptera</taxon>
        <taxon>Phyllostomidae</taxon>
        <taxon>Phyllostominae</taxon>
        <taxon>Phyllostomus</taxon>
    </lineage>
</organism>
<name>A0A6J2NAY7_9CHIR</name>
<dbReference type="InterPro" id="IPR001304">
    <property type="entry name" value="C-type_lectin-like"/>
</dbReference>
<evidence type="ECO:0000259" key="4">
    <source>
        <dbReference type="PROSITE" id="PS50041"/>
    </source>
</evidence>
<keyword evidence="5" id="KW-1185">Reference proteome</keyword>
<proteinExistence type="predicted"/>
<dbReference type="PANTHER" id="PTHR46746">
    <property type="entry name" value="KILLER CELL LECTIN-LIKE RECEPTOR SUBFAMILY F MEMBER 2"/>
    <property type="match status" value="1"/>
</dbReference>
<evidence type="ECO:0000256" key="2">
    <source>
        <dbReference type="ARBA" id="ARBA00022734"/>
    </source>
</evidence>
<evidence type="ECO:0000256" key="3">
    <source>
        <dbReference type="SAM" id="Phobius"/>
    </source>
</evidence>
<gene>
    <name evidence="6" type="primary">LOC114512644</name>
</gene>
<reference evidence="6" key="1">
    <citation type="submission" date="2025-08" db="UniProtKB">
        <authorList>
            <consortium name="RefSeq"/>
        </authorList>
    </citation>
    <scope>IDENTIFICATION</scope>
    <source>
        <tissue evidence="6">Muscle</tissue>
    </source>
</reference>
<comment type="subcellular location">
    <subcellularLocation>
        <location evidence="1">Membrane</location>
        <topology evidence="1">Single-pass membrane protein</topology>
    </subcellularLocation>
</comment>
<dbReference type="RefSeq" id="XP_028387383.1">
    <property type="nucleotide sequence ID" value="XM_028531582.2"/>
</dbReference>
<dbReference type="Proteomes" id="UP000504628">
    <property type="component" value="Chromosome 2"/>
</dbReference>
<dbReference type="AlphaFoldDB" id="A0A6J2NAY7"/>
<feature type="transmembrane region" description="Helical" evidence="3">
    <location>
        <begin position="34"/>
        <end position="58"/>
    </location>
</feature>
<dbReference type="InParanoid" id="A0A6J2NAY7"/>
<accession>A0A6J2NAY7</accession>
<dbReference type="GeneID" id="114512644"/>
<evidence type="ECO:0000313" key="6">
    <source>
        <dbReference type="RefSeq" id="XP_028387383.1"/>
    </source>
</evidence>
<keyword evidence="3" id="KW-1133">Transmembrane helix</keyword>
<dbReference type="InterPro" id="IPR051379">
    <property type="entry name" value="C-type_Lectin_Receptor_IMM"/>
</dbReference>
<evidence type="ECO:0000313" key="5">
    <source>
        <dbReference type="Proteomes" id="UP000504628"/>
    </source>
</evidence>
<keyword evidence="3" id="KW-0812">Transmembrane</keyword>